<reference evidence="1" key="1">
    <citation type="submission" date="2022-01" db="EMBL/GenBank/DDBJ databases">
        <title>Genome sequence and assembly of Parabukholderia sp. RG36.</title>
        <authorList>
            <person name="Chhetri G."/>
        </authorList>
    </citation>
    <scope>NUCLEOTIDE SEQUENCE</scope>
    <source>
        <strain evidence="1">RG36</strain>
    </source>
</reference>
<sequence length="97" mass="10787">MSTLFVYDDTFPIKAAVAMPWRADLKSRYGAKRMLMTPSRVKAFARDCYVRRWIATRIVVCLVPGKNTGDTAALPSELLCYECMAGIVMANYLGVAS</sequence>
<proteinExistence type="predicted"/>
<organism evidence="1 2">
    <name type="scientific">Paraburkholderia tagetis</name>
    <dbReference type="NCBI Taxonomy" id="2913261"/>
    <lineage>
        <taxon>Bacteria</taxon>
        <taxon>Pseudomonadati</taxon>
        <taxon>Pseudomonadota</taxon>
        <taxon>Betaproteobacteria</taxon>
        <taxon>Burkholderiales</taxon>
        <taxon>Burkholderiaceae</taxon>
        <taxon>Paraburkholderia</taxon>
    </lineage>
</organism>
<gene>
    <name evidence="1" type="ORF">L5014_25465</name>
</gene>
<name>A0A9X1RST1_9BURK</name>
<dbReference type="Proteomes" id="UP001139308">
    <property type="component" value="Unassembled WGS sequence"/>
</dbReference>
<dbReference type="RefSeq" id="WP_238466573.1">
    <property type="nucleotide sequence ID" value="NZ_JAKLJA010000026.1"/>
</dbReference>
<dbReference type="AlphaFoldDB" id="A0A9X1RST1"/>
<evidence type="ECO:0000313" key="1">
    <source>
        <dbReference type="EMBL" id="MCG5076663.1"/>
    </source>
</evidence>
<accession>A0A9X1RST1</accession>
<comment type="caution">
    <text evidence="1">The sequence shown here is derived from an EMBL/GenBank/DDBJ whole genome shotgun (WGS) entry which is preliminary data.</text>
</comment>
<keyword evidence="2" id="KW-1185">Reference proteome</keyword>
<dbReference type="EMBL" id="JAKLJA010000026">
    <property type="protein sequence ID" value="MCG5076663.1"/>
    <property type="molecule type" value="Genomic_DNA"/>
</dbReference>
<protein>
    <submittedName>
        <fullName evidence="1">Uncharacterized protein</fullName>
    </submittedName>
</protein>
<evidence type="ECO:0000313" key="2">
    <source>
        <dbReference type="Proteomes" id="UP001139308"/>
    </source>
</evidence>